<name>A0A9N9YK94_9HYPO</name>
<dbReference type="Pfam" id="PF13561">
    <property type="entry name" value="adh_short_C2"/>
    <property type="match status" value="1"/>
</dbReference>
<dbReference type="InterPro" id="IPR002347">
    <property type="entry name" value="SDR_fam"/>
</dbReference>
<organism evidence="4 5">
    <name type="scientific">Clonostachys rhizophaga</name>
    <dbReference type="NCBI Taxonomy" id="160324"/>
    <lineage>
        <taxon>Eukaryota</taxon>
        <taxon>Fungi</taxon>
        <taxon>Dikarya</taxon>
        <taxon>Ascomycota</taxon>
        <taxon>Pezizomycotina</taxon>
        <taxon>Sordariomycetes</taxon>
        <taxon>Hypocreomycetidae</taxon>
        <taxon>Hypocreales</taxon>
        <taxon>Bionectriaceae</taxon>
        <taxon>Clonostachys</taxon>
    </lineage>
</organism>
<dbReference type="InterPro" id="IPR014710">
    <property type="entry name" value="RmlC-like_jellyroll"/>
</dbReference>
<dbReference type="Gene3D" id="3.40.50.720">
    <property type="entry name" value="NAD(P)-binding Rossmann-like Domain"/>
    <property type="match status" value="1"/>
</dbReference>
<dbReference type="GO" id="GO:0016491">
    <property type="term" value="F:oxidoreductase activity"/>
    <property type="evidence" value="ECO:0007669"/>
    <property type="project" value="UniProtKB-KW"/>
</dbReference>
<keyword evidence="5" id="KW-1185">Reference proteome</keyword>
<reference evidence="4" key="1">
    <citation type="submission" date="2021-10" db="EMBL/GenBank/DDBJ databases">
        <authorList>
            <person name="Piombo E."/>
        </authorList>
    </citation>
    <scope>NUCLEOTIDE SEQUENCE</scope>
</reference>
<protein>
    <submittedName>
        <fullName evidence="4">Uncharacterized protein</fullName>
    </submittedName>
</protein>
<evidence type="ECO:0000313" key="4">
    <source>
        <dbReference type="EMBL" id="CAH0021160.1"/>
    </source>
</evidence>
<dbReference type="CDD" id="cd02231">
    <property type="entry name" value="cupin_BLL6423-like"/>
    <property type="match status" value="1"/>
</dbReference>
<evidence type="ECO:0000256" key="1">
    <source>
        <dbReference type="ARBA" id="ARBA00006484"/>
    </source>
</evidence>
<comment type="caution">
    <text evidence="4">The sequence shown here is derived from an EMBL/GenBank/DDBJ whole genome shotgun (WGS) entry which is preliminary data.</text>
</comment>
<dbReference type="FunFam" id="3.40.50.720:FF:000084">
    <property type="entry name" value="Short-chain dehydrogenase reductase"/>
    <property type="match status" value="1"/>
</dbReference>
<dbReference type="SUPFAM" id="SSF51182">
    <property type="entry name" value="RmlC-like cupins"/>
    <property type="match status" value="1"/>
</dbReference>
<keyword evidence="3" id="KW-0560">Oxidoreductase</keyword>
<accession>A0A9N9YK94</accession>
<evidence type="ECO:0000313" key="5">
    <source>
        <dbReference type="Proteomes" id="UP000696573"/>
    </source>
</evidence>
<dbReference type="PRINTS" id="PR00080">
    <property type="entry name" value="SDRFAMILY"/>
</dbReference>
<sequence>MDITGFALVVGGGSGIGRECALAFAEEGASGLIVADLDLPSATKVAAEANALAAARNTGFRATPLKVDVTSEDSVNRLMACVKATSVRLDYCVNCAGIGVERAAPIAEASLAEFNRFLDVNVSGTFLVTRAASSMMAAQEPIKNLPSPVRGAIVNMGSAASFVSTPQMVQYTTSKHAILGLTKNAALDNAALGIRVNCICASWVDTPMVRKAIDQVPDLEKLIQSAVPMGRMAHAKEIADSVMFLCSQRSSYITGCGLIVDGGTTMAANNEGGPPKGAEGYITDGFPAAGLPRTQRHITGHDTEGKSVFLVTDCGSHHRNMGDNQAVANILYSTKETPIECNGDADIKFAEETEASYTPSPPLHYPNGSVIRMIDFGPGIESPLHRAISVDYGVVIEGVFELTLDSGESRIMRPGDVSIQRATSHKWKNITGNGTLPGRMLWVLLPCNDIVVGGKKVEGFLGHLAKEYERD</sequence>
<dbReference type="CDD" id="cd05233">
    <property type="entry name" value="SDR_c"/>
    <property type="match status" value="1"/>
</dbReference>
<dbReference type="PANTHER" id="PTHR24321:SF12">
    <property type="entry name" value="SHORT-CHAIN DEHYDROGENASE_REDUCTASE FAMILY, PUTATIVE (AFU_ORTHOLOGUE AFUA_5G14340)-RELATED"/>
    <property type="match status" value="1"/>
</dbReference>
<dbReference type="AlphaFoldDB" id="A0A9N9YK94"/>
<dbReference type="PANTHER" id="PTHR24321">
    <property type="entry name" value="DEHYDROGENASES, SHORT CHAIN"/>
    <property type="match status" value="1"/>
</dbReference>
<gene>
    <name evidence="4" type="ORF">CRHIZ90672A_00013382</name>
</gene>
<dbReference type="InterPro" id="IPR011051">
    <property type="entry name" value="RmlC_Cupin_sf"/>
</dbReference>
<comment type="similarity">
    <text evidence="1">Belongs to the short-chain dehydrogenases/reductases (SDR) family.</text>
</comment>
<evidence type="ECO:0000256" key="2">
    <source>
        <dbReference type="ARBA" id="ARBA00022857"/>
    </source>
</evidence>
<dbReference type="Proteomes" id="UP000696573">
    <property type="component" value="Unassembled WGS sequence"/>
</dbReference>
<dbReference type="PRINTS" id="PR00081">
    <property type="entry name" value="GDHRDH"/>
</dbReference>
<dbReference type="EMBL" id="CABFNQ020000652">
    <property type="protein sequence ID" value="CAH0021160.1"/>
    <property type="molecule type" value="Genomic_DNA"/>
</dbReference>
<dbReference type="PROSITE" id="PS00061">
    <property type="entry name" value="ADH_SHORT"/>
    <property type="match status" value="1"/>
</dbReference>
<dbReference type="OrthoDB" id="5840532at2759"/>
<dbReference type="InterPro" id="IPR020904">
    <property type="entry name" value="Sc_DH/Rdtase_CS"/>
</dbReference>
<dbReference type="InterPro" id="IPR036291">
    <property type="entry name" value="NAD(P)-bd_dom_sf"/>
</dbReference>
<evidence type="ECO:0000256" key="3">
    <source>
        <dbReference type="ARBA" id="ARBA00023002"/>
    </source>
</evidence>
<dbReference type="Gene3D" id="2.60.120.10">
    <property type="entry name" value="Jelly Rolls"/>
    <property type="match status" value="1"/>
</dbReference>
<proteinExistence type="inferred from homology"/>
<keyword evidence="2" id="KW-0521">NADP</keyword>
<dbReference type="SUPFAM" id="SSF51735">
    <property type="entry name" value="NAD(P)-binding Rossmann-fold domains"/>
    <property type="match status" value="1"/>
</dbReference>